<dbReference type="KEGG" id="mmuc:C1S78_017595"/>
<gene>
    <name evidence="1" type="ORF">C1S78_017595</name>
</gene>
<dbReference type="AlphaFoldDB" id="A0A8E4W7K0"/>
<dbReference type="Proteomes" id="UP000309231">
    <property type="component" value="Chromosome"/>
</dbReference>
<keyword evidence="2" id="KW-1185">Reference proteome</keyword>
<organism evidence="1 2">
    <name type="scientific">Mycolicibacterium mucogenicum DSM 44124</name>
    <dbReference type="NCBI Taxonomy" id="1226753"/>
    <lineage>
        <taxon>Bacteria</taxon>
        <taxon>Bacillati</taxon>
        <taxon>Actinomycetota</taxon>
        <taxon>Actinomycetes</taxon>
        <taxon>Mycobacteriales</taxon>
        <taxon>Mycobacteriaceae</taxon>
        <taxon>Mycolicibacterium</taxon>
    </lineage>
</organism>
<dbReference type="RefSeq" id="WP_167542123.1">
    <property type="nucleotide sequence ID" value="NZ_ANBS01000044.1"/>
</dbReference>
<protein>
    <submittedName>
        <fullName evidence="1">Uncharacterized protein</fullName>
    </submittedName>
</protein>
<dbReference type="EMBL" id="CP062008">
    <property type="protein sequence ID" value="QPG72694.1"/>
    <property type="molecule type" value="Genomic_DNA"/>
</dbReference>
<sequence>MIWLTSRSTLKPVSGNWLLNGKPVGRKTGVMRTNWLSKLAEKRARSRRDNRADVRDLDAARVRHELDAIRARFQDHR</sequence>
<name>A0A8E4W7K0_MYCMU</name>
<evidence type="ECO:0000313" key="1">
    <source>
        <dbReference type="EMBL" id="QPG72694.1"/>
    </source>
</evidence>
<reference evidence="1 2" key="2">
    <citation type="journal article" date="2019" name="Sci. Rep.">
        <title>Insight into the biology of Mycobacterium mucogenicum and Mycobacterium neoaurum clade members.</title>
        <authorList>
            <person name="Behra P.R.K."/>
            <person name="Pettersson B.M.F."/>
            <person name="Ramesh M."/>
            <person name="Dasgupta S."/>
            <person name="Kirsebom L.A."/>
        </authorList>
    </citation>
    <scope>NUCLEOTIDE SEQUENCE [LARGE SCALE GENOMIC DNA]</scope>
    <source>
        <strain evidence="1 2">DSM 44124</strain>
    </source>
</reference>
<evidence type="ECO:0000313" key="2">
    <source>
        <dbReference type="Proteomes" id="UP000309231"/>
    </source>
</evidence>
<reference evidence="1 2" key="1">
    <citation type="journal article" date="2019" name="BMC Evol. Biol.">
        <title>Comparative genomics of Mycobacterium mucogenicum and Mycobacterium neoaurum clade members emphasizing tRNA and non-coding RNA.</title>
        <authorList>
            <person name="Behra P.R.K."/>
            <person name="Pettersson B.M.F."/>
            <person name="Das S."/>
            <person name="Dasgupta S."/>
            <person name="Kirsebom L.A."/>
        </authorList>
    </citation>
    <scope>NUCLEOTIDE SEQUENCE [LARGE SCALE GENOMIC DNA]</scope>
    <source>
        <strain evidence="1 2">DSM 44124</strain>
    </source>
</reference>
<accession>A0A8E4W7K0</accession>
<proteinExistence type="predicted"/>
<dbReference type="GeneID" id="76726747"/>